<feature type="region of interest" description="Disordered" evidence="1">
    <location>
        <begin position="27"/>
        <end position="51"/>
    </location>
</feature>
<dbReference type="PROSITE" id="PS51257">
    <property type="entry name" value="PROKAR_LIPOPROTEIN"/>
    <property type="match status" value="1"/>
</dbReference>
<protein>
    <recommendedName>
        <fullName evidence="5">Secreted protein</fullName>
    </recommendedName>
</protein>
<evidence type="ECO:0000313" key="3">
    <source>
        <dbReference type="EMBL" id="KAB2379763.1"/>
    </source>
</evidence>
<feature type="chain" id="PRO_5038711636" description="Secreted protein" evidence="2">
    <location>
        <begin position="22"/>
        <end position="257"/>
    </location>
</feature>
<dbReference type="OrthoDB" id="5184982at2"/>
<dbReference type="Proteomes" id="UP000483004">
    <property type="component" value="Unassembled WGS sequence"/>
</dbReference>
<dbReference type="AlphaFoldDB" id="A0A6L3VS20"/>
<comment type="caution">
    <text evidence="3">The sequence shown here is derived from an EMBL/GenBank/DDBJ whole genome shotgun (WGS) entry which is preliminary data.</text>
</comment>
<keyword evidence="2" id="KW-0732">Signal</keyword>
<evidence type="ECO:0000313" key="4">
    <source>
        <dbReference type="Proteomes" id="UP000483004"/>
    </source>
</evidence>
<accession>A0A6L3VS20</accession>
<organism evidence="3 4">
    <name type="scientific">Actinomadura montaniterrae</name>
    <dbReference type="NCBI Taxonomy" id="1803903"/>
    <lineage>
        <taxon>Bacteria</taxon>
        <taxon>Bacillati</taxon>
        <taxon>Actinomycetota</taxon>
        <taxon>Actinomycetes</taxon>
        <taxon>Streptosporangiales</taxon>
        <taxon>Thermomonosporaceae</taxon>
        <taxon>Actinomadura</taxon>
    </lineage>
</organism>
<dbReference type="RefSeq" id="WP_151541465.1">
    <property type="nucleotide sequence ID" value="NZ_WBMR01000051.1"/>
</dbReference>
<reference evidence="3 4" key="1">
    <citation type="submission" date="2019-09" db="EMBL/GenBank/DDBJ databases">
        <title>Actinomadura physcomitrii sp. nov., a novel actinomycete isolated from moss [Physcomitrium sphaericum (Ludw) Fuernr].</title>
        <authorList>
            <person name="Liu C."/>
            <person name="Zhuang X."/>
        </authorList>
    </citation>
    <scope>NUCLEOTIDE SEQUENCE [LARGE SCALE GENOMIC DNA]</scope>
    <source>
        <strain evidence="3 4">CYP1-1B</strain>
    </source>
</reference>
<evidence type="ECO:0000256" key="2">
    <source>
        <dbReference type="SAM" id="SignalP"/>
    </source>
</evidence>
<sequence length="257" mass="26292">MAGSHTRTSSIVALACAGALAACGGASGVEKPPHSLPPAGTATKPAKESPRGEHLVLRLRKTGGIAGLGGPGGLPDFSLYSTGRALVASQAKVTEYRLTPAARDRLLGEARAAGLGRSHTVPAGQVSDAIVLEFTMDGAHSEIAEPGVRPDPATEFQARLDPARWPKSDLTSGPRPYKPSKVAVLASQGAVADGPVRTWPLAPLGKGTQFGAAVCTVAAPGKVPATSPSTAWRSAGKTYTVRVRPLLPDEQTCTALR</sequence>
<name>A0A6L3VS20_9ACTN</name>
<dbReference type="EMBL" id="WBMR01000051">
    <property type="protein sequence ID" value="KAB2379763.1"/>
    <property type="molecule type" value="Genomic_DNA"/>
</dbReference>
<keyword evidence="4" id="KW-1185">Reference proteome</keyword>
<evidence type="ECO:0000256" key="1">
    <source>
        <dbReference type="SAM" id="MobiDB-lite"/>
    </source>
</evidence>
<proteinExistence type="predicted"/>
<evidence type="ECO:0008006" key="5">
    <source>
        <dbReference type="Google" id="ProtNLM"/>
    </source>
</evidence>
<gene>
    <name evidence="3" type="ORF">F9B16_19180</name>
</gene>
<feature type="signal peptide" evidence="2">
    <location>
        <begin position="1"/>
        <end position="21"/>
    </location>
</feature>